<evidence type="ECO:0000256" key="1">
    <source>
        <dbReference type="ARBA" id="ARBA00007867"/>
    </source>
</evidence>
<name>A0ABV7L870_9PROT</name>
<evidence type="ECO:0000259" key="7">
    <source>
        <dbReference type="PROSITE" id="PS51006"/>
    </source>
</evidence>
<dbReference type="PANTHER" id="PTHR11558:SF11">
    <property type="entry name" value="SPERMIDINE SYNTHASE"/>
    <property type="match status" value="1"/>
</dbReference>
<comment type="caution">
    <text evidence="8">The sequence shown here is derived from an EMBL/GenBank/DDBJ whole genome shotgun (WGS) entry which is preliminary data.</text>
</comment>
<evidence type="ECO:0000313" key="9">
    <source>
        <dbReference type="Proteomes" id="UP001595528"/>
    </source>
</evidence>
<comment type="subunit">
    <text evidence="5">Homodimer or homotetramer.</text>
</comment>
<dbReference type="EC" id="2.5.1.16" evidence="5"/>
<comment type="function">
    <text evidence="5">Catalyzes the irreversible transfer of a propylamine group from the amino donor S-adenosylmethioninamine (decarboxy-AdoMet) to putrescine (1,4-diaminobutane) to yield spermidine.</text>
</comment>
<comment type="pathway">
    <text evidence="5">Amine and polyamine biosynthesis; spermidine biosynthesis; spermidine from putrescine: step 1/1.</text>
</comment>
<comment type="similarity">
    <text evidence="1 5">Belongs to the spermidine/spermine synthase family.</text>
</comment>
<dbReference type="NCBIfam" id="NF002010">
    <property type="entry name" value="PRK00811.1"/>
    <property type="match status" value="1"/>
</dbReference>
<evidence type="ECO:0000256" key="2">
    <source>
        <dbReference type="ARBA" id="ARBA00022679"/>
    </source>
</evidence>
<dbReference type="InterPro" id="IPR037163">
    <property type="entry name" value="Spermidine_synt_N_sf"/>
</dbReference>
<evidence type="ECO:0000256" key="6">
    <source>
        <dbReference type="PROSITE-ProRule" id="PRU00354"/>
    </source>
</evidence>
<evidence type="ECO:0000256" key="3">
    <source>
        <dbReference type="ARBA" id="ARBA00023066"/>
    </source>
</evidence>
<comment type="catalytic activity">
    <reaction evidence="5">
        <text>S-adenosyl 3-(methylsulfanyl)propylamine + putrescine = S-methyl-5'-thioadenosine + spermidine + H(+)</text>
        <dbReference type="Rhea" id="RHEA:12721"/>
        <dbReference type="ChEBI" id="CHEBI:15378"/>
        <dbReference type="ChEBI" id="CHEBI:17509"/>
        <dbReference type="ChEBI" id="CHEBI:57443"/>
        <dbReference type="ChEBI" id="CHEBI:57834"/>
        <dbReference type="ChEBI" id="CHEBI:326268"/>
        <dbReference type="EC" id="2.5.1.16"/>
    </reaction>
</comment>
<feature type="active site" description="Proton acceptor" evidence="5 6">
    <location>
        <position position="158"/>
    </location>
</feature>
<dbReference type="InterPro" id="IPR030374">
    <property type="entry name" value="PABS"/>
</dbReference>
<dbReference type="Gene3D" id="2.30.140.10">
    <property type="entry name" value="Spermidine synthase, tetramerisation domain"/>
    <property type="match status" value="1"/>
</dbReference>
<dbReference type="InterPro" id="IPR035246">
    <property type="entry name" value="Spermidine_synt_N"/>
</dbReference>
<keyword evidence="3 5" id="KW-0745">Spermidine biosynthesis</keyword>
<organism evidence="8 9">
    <name type="scientific">Marinibaculum pumilum</name>
    <dbReference type="NCBI Taxonomy" id="1766165"/>
    <lineage>
        <taxon>Bacteria</taxon>
        <taxon>Pseudomonadati</taxon>
        <taxon>Pseudomonadota</taxon>
        <taxon>Alphaproteobacteria</taxon>
        <taxon>Rhodospirillales</taxon>
        <taxon>Rhodospirillaceae</taxon>
        <taxon>Marinibaculum</taxon>
    </lineage>
</organism>
<sequence>MSGGRWIDETLHPDIRLSLKADRILYEDGTGHHHLALFENRVFGKVLVLDGAIQVTSADEFAYHEMMAHVPILAHGAVRDVMIVGGGDGGLAEEVLKHPAVERLLQVEIDASVVDFARSHFGDFNAGIFDDPRFKVEIADGAAFVARTSQRFDVILVDSTDPQGPGAVLFTADFYRGLKRCLKPGGVVVTQSGVPFLQMAEFRSAMGNLASVFATAGCYLVTVPTYFGGQMALGWAHDGDAKALQPPAAVLARRAGNLHTRYYTPAVHRAAFALPRFIADALEVAGGTLD</sequence>
<dbReference type="InterPro" id="IPR029063">
    <property type="entry name" value="SAM-dependent_MTases_sf"/>
</dbReference>
<feature type="binding site" evidence="5">
    <location>
        <position position="88"/>
    </location>
    <ligand>
        <name>spermidine</name>
        <dbReference type="ChEBI" id="CHEBI:57834"/>
    </ligand>
</feature>
<dbReference type="EMBL" id="JBHRTR010000048">
    <property type="protein sequence ID" value="MFC3230601.1"/>
    <property type="molecule type" value="Genomic_DNA"/>
</dbReference>
<dbReference type="CDD" id="cd02440">
    <property type="entry name" value="AdoMet_MTases"/>
    <property type="match status" value="1"/>
</dbReference>
<dbReference type="Pfam" id="PF01564">
    <property type="entry name" value="Spermine_synth"/>
    <property type="match status" value="1"/>
</dbReference>
<evidence type="ECO:0000256" key="5">
    <source>
        <dbReference type="HAMAP-Rule" id="MF_00198"/>
    </source>
</evidence>
<dbReference type="InterPro" id="IPR001045">
    <property type="entry name" value="Spermi_synthase"/>
</dbReference>
<evidence type="ECO:0000313" key="8">
    <source>
        <dbReference type="EMBL" id="MFC3230601.1"/>
    </source>
</evidence>
<dbReference type="PANTHER" id="PTHR11558">
    <property type="entry name" value="SPERMIDINE/SPERMINE SYNTHASE"/>
    <property type="match status" value="1"/>
</dbReference>
<gene>
    <name evidence="5 8" type="primary">speE</name>
    <name evidence="8" type="ORF">ACFOGJ_25360</name>
</gene>
<feature type="binding site" evidence="5">
    <location>
        <begin position="158"/>
        <end position="161"/>
    </location>
    <ligand>
        <name>spermidine</name>
        <dbReference type="ChEBI" id="CHEBI:57834"/>
    </ligand>
</feature>
<dbReference type="GO" id="GO:0004766">
    <property type="term" value="F:spermidine synthase activity"/>
    <property type="evidence" value="ECO:0007669"/>
    <property type="project" value="UniProtKB-EC"/>
</dbReference>
<dbReference type="RefSeq" id="WP_379905921.1">
    <property type="nucleotide sequence ID" value="NZ_JBHRTR010000048.1"/>
</dbReference>
<dbReference type="HAMAP" id="MF_00198">
    <property type="entry name" value="Spermidine_synth"/>
    <property type="match status" value="1"/>
</dbReference>
<evidence type="ECO:0000256" key="4">
    <source>
        <dbReference type="ARBA" id="ARBA00023115"/>
    </source>
</evidence>
<feature type="binding site" evidence="5">
    <location>
        <begin position="140"/>
        <end position="141"/>
    </location>
    <ligand>
        <name>S-methyl-5'-thioadenosine</name>
        <dbReference type="ChEBI" id="CHEBI:17509"/>
    </ligand>
</feature>
<keyword evidence="2 5" id="KW-0808">Transferase</keyword>
<dbReference type="Pfam" id="PF17284">
    <property type="entry name" value="Spermine_synt_N"/>
    <property type="match status" value="1"/>
</dbReference>
<dbReference type="PROSITE" id="PS51006">
    <property type="entry name" value="PABS_2"/>
    <property type="match status" value="1"/>
</dbReference>
<protein>
    <recommendedName>
        <fullName evidence="5">Polyamine aminopropyltransferase</fullName>
    </recommendedName>
    <alternativeName>
        <fullName evidence="5">Putrescine aminopropyltransferase</fullName>
        <shortName evidence="5">PAPT</shortName>
    </alternativeName>
    <alternativeName>
        <fullName evidence="5">Spermidine synthase</fullName>
        <shortName evidence="5">SPDS</shortName>
        <shortName evidence="5">SPDSY</shortName>
        <ecNumber evidence="5">2.5.1.16</ecNumber>
    </alternativeName>
</protein>
<dbReference type="NCBIfam" id="TIGR00417">
    <property type="entry name" value="speE"/>
    <property type="match status" value="1"/>
</dbReference>
<keyword evidence="9" id="KW-1185">Reference proteome</keyword>
<comment type="caution">
    <text evidence="5">Lacks conserved residue(s) required for the propagation of feature annotation.</text>
</comment>
<reference evidence="9" key="1">
    <citation type="journal article" date="2019" name="Int. J. Syst. Evol. Microbiol.">
        <title>The Global Catalogue of Microorganisms (GCM) 10K type strain sequencing project: providing services to taxonomists for standard genome sequencing and annotation.</title>
        <authorList>
            <consortium name="The Broad Institute Genomics Platform"/>
            <consortium name="The Broad Institute Genome Sequencing Center for Infectious Disease"/>
            <person name="Wu L."/>
            <person name="Ma J."/>
        </authorList>
    </citation>
    <scope>NUCLEOTIDE SEQUENCE [LARGE SCALE GENOMIC DNA]</scope>
    <source>
        <strain evidence="9">KCTC 42964</strain>
    </source>
</reference>
<feature type="binding site" evidence="5">
    <location>
        <position position="64"/>
    </location>
    <ligand>
        <name>spermidine</name>
        <dbReference type="ChEBI" id="CHEBI:57834"/>
    </ligand>
</feature>
<proteinExistence type="inferred from homology"/>
<dbReference type="SUPFAM" id="SSF53335">
    <property type="entry name" value="S-adenosyl-L-methionine-dependent methyltransferases"/>
    <property type="match status" value="1"/>
</dbReference>
<dbReference type="Gene3D" id="3.40.50.150">
    <property type="entry name" value="Vaccinia Virus protein VP39"/>
    <property type="match status" value="1"/>
</dbReference>
<feature type="domain" description="PABS" evidence="7">
    <location>
        <begin position="4"/>
        <end position="238"/>
    </location>
</feature>
<dbReference type="Proteomes" id="UP001595528">
    <property type="component" value="Unassembled WGS sequence"/>
</dbReference>
<accession>A0ABV7L870</accession>
<keyword evidence="4 5" id="KW-0620">Polyamine biosynthesis</keyword>
<feature type="binding site" evidence="5">
    <location>
        <position position="165"/>
    </location>
    <ligand>
        <name>S-methyl-5'-thioadenosine</name>
        <dbReference type="ChEBI" id="CHEBI:17509"/>
    </ligand>
</feature>
<feature type="binding site" evidence="5">
    <location>
        <position position="108"/>
    </location>
    <ligand>
        <name>S-methyl-5'-thioadenosine</name>
        <dbReference type="ChEBI" id="CHEBI:17509"/>
    </ligand>
</feature>